<comment type="caution">
    <text evidence="5">The sequence shown here is derived from an EMBL/GenBank/DDBJ whole genome shotgun (WGS) entry which is preliminary data.</text>
</comment>
<dbReference type="PANTHER" id="PTHR43201">
    <property type="entry name" value="ACYL-COA SYNTHETASE"/>
    <property type="match status" value="1"/>
</dbReference>
<feature type="domain" description="AMP-dependent synthetase/ligase" evidence="3">
    <location>
        <begin position="9"/>
        <end position="357"/>
    </location>
</feature>
<keyword evidence="6" id="KW-1185">Reference proteome</keyword>
<gene>
    <name evidence="5" type="ORF">AWC05_10795</name>
</gene>
<dbReference type="InterPro" id="IPR025110">
    <property type="entry name" value="AMP-bd_C"/>
</dbReference>
<comment type="similarity">
    <text evidence="1">Belongs to the ATP-dependent AMP-binding enzyme family.</text>
</comment>
<dbReference type="Proteomes" id="UP000193010">
    <property type="component" value="Unassembled WGS sequence"/>
</dbReference>
<dbReference type="AlphaFoldDB" id="A0A1X1UFU5"/>
<dbReference type="Gene3D" id="3.30.300.30">
    <property type="match status" value="1"/>
</dbReference>
<dbReference type="Pfam" id="PF13193">
    <property type="entry name" value="AMP-binding_C"/>
    <property type="match status" value="1"/>
</dbReference>
<evidence type="ECO:0000259" key="3">
    <source>
        <dbReference type="Pfam" id="PF00501"/>
    </source>
</evidence>
<dbReference type="Pfam" id="PF00501">
    <property type="entry name" value="AMP-binding"/>
    <property type="match status" value="1"/>
</dbReference>
<feature type="domain" description="AMP-binding enzyme C-terminal" evidence="4">
    <location>
        <begin position="394"/>
        <end position="467"/>
    </location>
</feature>
<dbReference type="STRING" id="292462.AWC05_10795"/>
<dbReference type="GO" id="GO:0031956">
    <property type="term" value="F:medium-chain fatty acid-CoA ligase activity"/>
    <property type="evidence" value="ECO:0007669"/>
    <property type="project" value="TreeGrafter"/>
</dbReference>
<evidence type="ECO:0000313" key="6">
    <source>
        <dbReference type="Proteomes" id="UP000193010"/>
    </source>
</evidence>
<proteinExistence type="inferred from homology"/>
<dbReference type="InterPro" id="IPR045851">
    <property type="entry name" value="AMP-bd_C_sf"/>
</dbReference>
<dbReference type="PANTHER" id="PTHR43201:SF5">
    <property type="entry name" value="MEDIUM-CHAIN ACYL-COA LIGASE ACSF2, MITOCHONDRIAL"/>
    <property type="match status" value="1"/>
</dbReference>
<sequence>MNIGTIHDAAASGDPARPALIVDGRTVSYGELATAVRQYATGLAAHGVTPGQRIAVVDGGSLFSIAALLGAARIGAAPAPMNPALAPPELQGLRKNAGCADVAVAGEQYADRVREAGAPRVLTLADLVGREPGDDAVAQDTADDRDALILFTSGTTGLPKTVSISERQLTRRITGMSRAFRAGSKPSVSMLTVPIFHVGGALGVLGSLHSGDTVVVQSPFDAGEWLRLVSEHRVATTFMVPTMLQRILDHPDFAGTDLSSLVAIAYGAAAAPLSLVRRAMAALPHVGLANVFGQTETLGAYTTLMPEDHRDPARAGSVGRPLPGVEVRVVDPDTGTDVATGAVGELWVNTTQNVAEGWLHTGDLARQDADGYIFPSGRLKDTINRGGEKFGPIEVEEALRSHPAVSDVAVAGIADDELGQRVGAAVVVCAPVTIDELRAHCRELIAYFKLPERLAIVDSIPYSATGKVNRDQLATLIATDA</sequence>
<dbReference type="OrthoDB" id="9803968at2"/>
<name>A0A1X1UFU5_MYCFL</name>
<dbReference type="PROSITE" id="PS00455">
    <property type="entry name" value="AMP_BINDING"/>
    <property type="match status" value="1"/>
</dbReference>
<organism evidence="5 6">
    <name type="scientific">Mycobacterium florentinum</name>
    <dbReference type="NCBI Taxonomy" id="292462"/>
    <lineage>
        <taxon>Bacteria</taxon>
        <taxon>Bacillati</taxon>
        <taxon>Actinomycetota</taxon>
        <taxon>Actinomycetes</taxon>
        <taxon>Mycobacteriales</taxon>
        <taxon>Mycobacteriaceae</taxon>
        <taxon>Mycobacterium</taxon>
        <taxon>Mycobacterium simiae complex</taxon>
    </lineage>
</organism>
<dbReference type="InterPro" id="IPR020845">
    <property type="entry name" value="AMP-binding_CS"/>
</dbReference>
<dbReference type="SUPFAM" id="SSF56801">
    <property type="entry name" value="Acetyl-CoA synthetase-like"/>
    <property type="match status" value="1"/>
</dbReference>
<evidence type="ECO:0000313" key="5">
    <source>
        <dbReference type="EMBL" id="ORV55687.1"/>
    </source>
</evidence>
<dbReference type="EMBL" id="LQOV01000006">
    <property type="protein sequence ID" value="ORV55687.1"/>
    <property type="molecule type" value="Genomic_DNA"/>
</dbReference>
<reference evidence="5 6" key="1">
    <citation type="submission" date="2016-01" db="EMBL/GenBank/DDBJ databases">
        <title>The new phylogeny of the genus Mycobacterium.</title>
        <authorList>
            <person name="Tarcisio F."/>
            <person name="Conor M."/>
            <person name="Antonella G."/>
            <person name="Elisabetta G."/>
            <person name="Giulia F.S."/>
            <person name="Sara T."/>
            <person name="Anna F."/>
            <person name="Clotilde B."/>
            <person name="Roberto B."/>
            <person name="Veronica D.S."/>
            <person name="Fabio R."/>
            <person name="Monica P."/>
            <person name="Olivier J."/>
            <person name="Enrico T."/>
            <person name="Nicola S."/>
        </authorList>
    </citation>
    <scope>NUCLEOTIDE SEQUENCE [LARGE SCALE GENOMIC DNA]</scope>
    <source>
        <strain evidence="5 6">DSM 44852</strain>
    </source>
</reference>
<evidence type="ECO:0000256" key="1">
    <source>
        <dbReference type="ARBA" id="ARBA00006432"/>
    </source>
</evidence>
<protein>
    <submittedName>
        <fullName evidence="5">Acyl-CoA synthetase</fullName>
    </submittedName>
</protein>
<evidence type="ECO:0000259" key="4">
    <source>
        <dbReference type="Pfam" id="PF13193"/>
    </source>
</evidence>
<dbReference type="GO" id="GO:0006631">
    <property type="term" value="P:fatty acid metabolic process"/>
    <property type="evidence" value="ECO:0007669"/>
    <property type="project" value="TreeGrafter"/>
</dbReference>
<dbReference type="Gene3D" id="3.40.50.12780">
    <property type="entry name" value="N-terminal domain of ligase-like"/>
    <property type="match status" value="1"/>
</dbReference>
<dbReference type="InterPro" id="IPR042099">
    <property type="entry name" value="ANL_N_sf"/>
</dbReference>
<evidence type="ECO:0000256" key="2">
    <source>
        <dbReference type="ARBA" id="ARBA00022598"/>
    </source>
</evidence>
<keyword evidence="2" id="KW-0436">Ligase</keyword>
<dbReference type="RefSeq" id="WP_085220158.1">
    <property type="nucleotide sequence ID" value="NZ_AP022576.1"/>
</dbReference>
<dbReference type="InterPro" id="IPR000873">
    <property type="entry name" value="AMP-dep_synth/lig_dom"/>
</dbReference>
<accession>A0A1X1UFU5</accession>